<keyword evidence="1" id="KW-0732">Signal</keyword>
<reference evidence="2 3" key="1">
    <citation type="submission" date="2021-06" db="EMBL/GenBank/DDBJ databases">
        <authorList>
            <person name="Palmer J.M."/>
        </authorList>
    </citation>
    <scope>NUCLEOTIDE SEQUENCE [LARGE SCALE GENOMIC DNA]</scope>
    <source>
        <strain evidence="3">if_2019</strain>
        <tissue evidence="2">Muscle</tissue>
    </source>
</reference>
<evidence type="ECO:0000313" key="3">
    <source>
        <dbReference type="Proteomes" id="UP001482620"/>
    </source>
</evidence>
<name>A0ABV0UWY1_9TELE</name>
<gene>
    <name evidence="2" type="ORF">ILYODFUR_028056</name>
</gene>
<keyword evidence="3" id="KW-1185">Reference proteome</keyword>
<organism evidence="2 3">
    <name type="scientific">Ilyodon furcidens</name>
    <name type="common">goldbreast splitfin</name>
    <dbReference type="NCBI Taxonomy" id="33524"/>
    <lineage>
        <taxon>Eukaryota</taxon>
        <taxon>Metazoa</taxon>
        <taxon>Chordata</taxon>
        <taxon>Craniata</taxon>
        <taxon>Vertebrata</taxon>
        <taxon>Euteleostomi</taxon>
        <taxon>Actinopterygii</taxon>
        <taxon>Neopterygii</taxon>
        <taxon>Teleostei</taxon>
        <taxon>Neoteleostei</taxon>
        <taxon>Acanthomorphata</taxon>
        <taxon>Ovalentaria</taxon>
        <taxon>Atherinomorphae</taxon>
        <taxon>Cyprinodontiformes</taxon>
        <taxon>Goodeidae</taxon>
        <taxon>Ilyodon</taxon>
    </lineage>
</organism>
<evidence type="ECO:0000313" key="2">
    <source>
        <dbReference type="EMBL" id="MEQ2249324.1"/>
    </source>
</evidence>
<feature type="chain" id="PRO_5046986110" evidence="1">
    <location>
        <begin position="17"/>
        <end position="118"/>
    </location>
</feature>
<dbReference type="EMBL" id="JAHRIQ010084871">
    <property type="protein sequence ID" value="MEQ2249324.1"/>
    <property type="molecule type" value="Genomic_DNA"/>
</dbReference>
<sequence length="118" mass="13335">MAVLLALLLSAHDSLAVVDQNQLRTLIQQVLNIYKPSYPAKNQYNQHYMKTPMFSVVVSIPFNNKTKQYDISQLPDGTLVKKNILDCDVLTYPSSCQDVGEILVLKQALIYNCFLLIS</sequence>
<feature type="signal peptide" evidence="1">
    <location>
        <begin position="1"/>
        <end position="16"/>
    </location>
</feature>
<proteinExistence type="predicted"/>
<accession>A0ABV0UWY1</accession>
<evidence type="ECO:0000256" key="1">
    <source>
        <dbReference type="SAM" id="SignalP"/>
    </source>
</evidence>
<dbReference type="Proteomes" id="UP001482620">
    <property type="component" value="Unassembled WGS sequence"/>
</dbReference>
<protein>
    <submittedName>
        <fullName evidence="2">Uncharacterized protein</fullName>
    </submittedName>
</protein>
<comment type="caution">
    <text evidence="2">The sequence shown here is derived from an EMBL/GenBank/DDBJ whole genome shotgun (WGS) entry which is preliminary data.</text>
</comment>